<evidence type="ECO:0000256" key="1">
    <source>
        <dbReference type="ARBA" id="ARBA00022737"/>
    </source>
</evidence>
<name>E6UDK7_RUMA7</name>
<dbReference type="HOGENOM" id="CLU_573314_0_0_9"/>
<proteinExistence type="predicted"/>
<evidence type="ECO:0000256" key="2">
    <source>
        <dbReference type="SAM" id="Phobius"/>
    </source>
</evidence>
<dbReference type="OrthoDB" id="411361at2"/>
<dbReference type="STRING" id="697329.Rumal_3003"/>
<organism evidence="5 6">
    <name type="scientific">Ruminococcus albus (strain ATCC 27210 / DSM 20455 / JCM 14654 / NCDO 2250 / 7)</name>
    <dbReference type="NCBI Taxonomy" id="697329"/>
    <lineage>
        <taxon>Bacteria</taxon>
        <taxon>Bacillati</taxon>
        <taxon>Bacillota</taxon>
        <taxon>Clostridia</taxon>
        <taxon>Eubacteriales</taxon>
        <taxon>Oscillospiraceae</taxon>
        <taxon>Ruminococcus</taxon>
    </lineage>
</organism>
<dbReference type="Gene3D" id="1.50.10.20">
    <property type="match status" value="1"/>
</dbReference>
<feature type="transmembrane region" description="Helical" evidence="2">
    <location>
        <begin position="360"/>
        <end position="382"/>
    </location>
</feature>
<dbReference type="Pfam" id="PF00432">
    <property type="entry name" value="Prenyltrans"/>
    <property type="match status" value="1"/>
</dbReference>
<evidence type="ECO:0000313" key="5">
    <source>
        <dbReference type="EMBL" id="ADU23468.1"/>
    </source>
</evidence>
<dbReference type="eggNOG" id="COG2247">
    <property type="taxonomic scope" value="Bacteria"/>
</dbReference>
<protein>
    <recommendedName>
        <fullName evidence="4">Prenyltransferase alpha-alpha toroid domain-containing protein</fullName>
    </recommendedName>
</protein>
<dbReference type="InterPro" id="IPR008930">
    <property type="entry name" value="Terpenoid_cyclase/PrenylTrfase"/>
</dbReference>
<evidence type="ECO:0000313" key="6">
    <source>
        <dbReference type="Proteomes" id="UP000006919"/>
    </source>
</evidence>
<reference evidence="5 6" key="1">
    <citation type="journal article" date="2011" name="J. Bacteriol.">
        <title>Complete genome of the cellulolytic ruminal bacterium Ruminococcus albus 7.</title>
        <authorList>
            <person name="Suen G."/>
            <person name="Stevenson D.M."/>
            <person name="Bruce D.C."/>
            <person name="Chertkov O."/>
            <person name="Copeland A."/>
            <person name="Cheng J.F."/>
            <person name="Detter C."/>
            <person name="Detter J.C."/>
            <person name="Goodwin L.A."/>
            <person name="Han C.S."/>
            <person name="Hauser L.J."/>
            <person name="Ivanova N.N."/>
            <person name="Kyrpides N.C."/>
            <person name="Land M.L."/>
            <person name="Lapidus A."/>
            <person name="Lucas S."/>
            <person name="Ovchinnikova G."/>
            <person name="Pitluck S."/>
            <person name="Tapia R."/>
            <person name="Woyke T."/>
            <person name="Boyum J."/>
            <person name="Mead D."/>
            <person name="Weimer P.J."/>
        </authorList>
    </citation>
    <scope>NUCLEOTIDE SEQUENCE [LARGE SCALE GENOMIC DNA]</scope>
    <source>
        <strain evidence="6">ATCC 27210 / DSM 20455 / JCM 14654 / NCDO 2250 / 7</strain>
    </source>
</reference>
<dbReference type="CDD" id="cd00688">
    <property type="entry name" value="ISOPREN_C2_like"/>
    <property type="match status" value="1"/>
</dbReference>
<dbReference type="AlphaFoldDB" id="E6UDK7"/>
<keyword evidence="3" id="KW-0732">Signal</keyword>
<gene>
    <name evidence="5" type="ordered locus">Rumal_3003</name>
</gene>
<dbReference type="EMBL" id="CP002403">
    <property type="protein sequence ID" value="ADU23468.1"/>
    <property type="molecule type" value="Genomic_DNA"/>
</dbReference>
<evidence type="ECO:0000256" key="3">
    <source>
        <dbReference type="SAM" id="SignalP"/>
    </source>
</evidence>
<keyword evidence="1" id="KW-0677">Repeat</keyword>
<sequence precursor="true">MLKRLAALSAAAVMLLVPVSASALETGQAEGYARGIITFEKNKNGIPEKDSLLSGSIAEDAGFDSSDWLAIGAVRAGLEDDTAEYRAAWEKRIQEDYSDEKSIGKIVPTDWHRAVLTGLCLGADPADVSGVDLLGCGTYLRGENRSLDKQGLNAWIWGLIAVDSCDWKMPEGADPDRKDMIDTIISAQNSDGGYSLTAGDGRSDIDITAMALQALSPYRNCEEAEGTIAAALGYLAENKSSADNCESTAQMICALCCLDIDPDTDERFAWLTDAMISFANDDGGFAHKKGESSSELASSQALIALCSLQRLRSGERSVYDMNEGSAVKPQRTTLDAMAAAKNRNTTAPAVKKSSAKGKKVTASVSAVIAVFGIAAVSGGILMRRRKEKNR</sequence>
<feature type="domain" description="Prenyltransferase alpha-alpha toroid" evidence="4">
    <location>
        <begin position="139"/>
        <end position="308"/>
    </location>
</feature>
<dbReference type="SUPFAM" id="SSF48239">
    <property type="entry name" value="Terpenoid cyclases/Protein prenyltransferases"/>
    <property type="match status" value="1"/>
</dbReference>
<keyword evidence="2" id="KW-1133">Transmembrane helix</keyword>
<keyword evidence="2" id="KW-0812">Transmembrane</keyword>
<dbReference type="RefSeq" id="WP_013499577.1">
    <property type="nucleotide sequence ID" value="NZ_JHYT01000002.1"/>
</dbReference>
<keyword evidence="2" id="KW-0472">Membrane</keyword>
<evidence type="ECO:0000259" key="4">
    <source>
        <dbReference type="Pfam" id="PF00432"/>
    </source>
</evidence>
<feature type="signal peptide" evidence="3">
    <location>
        <begin position="1"/>
        <end position="23"/>
    </location>
</feature>
<dbReference type="KEGG" id="ral:Rumal_3003"/>
<dbReference type="InterPro" id="IPR001330">
    <property type="entry name" value="Prenyltrans"/>
</dbReference>
<dbReference type="Proteomes" id="UP000006919">
    <property type="component" value="Chromosome"/>
</dbReference>
<feature type="chain" id="PRO_5003212899" description="Prenyltransferase alpha-alpha toroid domain-containing protein" evidence="3">
    <location>
        <begin position="24"/>
        <end position="390"/>
    </location>
</feature>
<accession>E6UDK7</accession>